<organism evidence="3">
    <name type="scientific">Prosthecochloris aestuarii</name>
    <dbReference type="NCBI Taxonomy" id="1102"/>
    <lineage>
        <taxon>Bacteria</taxon>
        <taxon>Pseudomonadati</taxon>
        <taxon>Chlorobiota</taxon>
        <taxon>Chlorobiia</taxon>
        <taxon>Chlorobiales</taxon>
        <taxon>Chlorobiaceae</taxon>
        <taxon>Prosthecochloris</taxon>
    </lineage>
</organism>
<name>A0A831WUD7_PROAE</name>
<evidence type="ECO:0000256" key="2">
    <source>
        <dbReference type="SAM" id="Phobius"/>
    </source>
</evidence>
<dbReference type="Proteomes" id="UP000886335">
    <property type="component" value="Unassembled WGS sequence"/>
</dbReference>
<keyword evidence="2" id="KW-0812">Transmembrane</keyword>
<feature type="transmembrane region" description="Helical" evidence="2">
    <location>
        <begin position="23"/>
        <end position="47"/>
    </location>
</feature>
<protein>
    <submittedName>
        <fullName evidence="3">Septum formation initiator family protein</fullName>
    </submittedName>
</protein>
<keyword evidence="2" id="KW-1133">Transmembrane helix</keyword>
<accession>A0A831WUD7</accession>
<dbReference type="AlphaFoldDB" id="A0A831WUD7"/>
<proteinExistence type="predicted"/>
<dbReference type="InterPro" id="IPR007060">
    <property type="entry name" value="FtsL/DivIC"/>
</dbReference>
<evidence type="ECO:0000256" key="1">
    <source>
        <dbReference type="SAM" id="Coils"/>
    </source>
</evidence>
<gene>
    <name evidence="3" type="ORF">ENN50_02975</name>
</gene>
<feature type="coiled-coil region" evidence="1">
    <location>
        <begin position="46"/>
        <end position="77"/>
    </location>
</feature>
<dbReference type="Pfam" id="PF04977">
    <property type="entry name" value="DivIC"/>
    <property type="match status" value="1"/>
</dbReference>
<evidence type="ECO:0000313" key="3">
    <source>
        <dbReference type="EMBL" id="HED30656.1"/>
    </source>
</evidence>
<reference evidence="3" key="1">
    <citation type="journal article" date="2020" name="mSystems">
        <title>Genome- and Community-Level Interaction Insights into Carbon Utilization and Element Cycling Functions of Hydrothermarchaeota in Hydrothermal Sediment.</title>
        <authorList>
            <person name="Zhou Z."/>
            <person name="Liu Y."/>
            <person name="Xu W."/>
            <person name="Pan J."/>
            <person name="Luo Z.H."/>
            <person name="Li M."/>
        </authorList>
    </citation>
    <scope>NUCLEOTIDE SEQUENCE [LARGE SCALE GENOMIC DNA]</scope>
    <source>
        <strain evidence="3">SpSt-1181</strain>
    </source>
</reference>
<dbReference type="EMBL" id="DSBW01000069">
    <property type="protein sequence ID" value="HED30656.1"/>
    <property type="molecule type" value="Genomic_DNA"/>
</dbReference>
<sequence length="106" mass="12565">MVNRLKALVTGFFSYILERPKKVFFIALAGAFLVWIVFGDYGILARLRMEADNRMLRERYEKEEAEIEQNRQTLRQVSDPGAVEKTAREKYNFRKEGETLFIIREQ</sequence>
<comment type="caution">
    <text evidence="3">The sequence shown here is derived from an EMBL/GenBank/DDBJ whole genome shotgun (WGS) entry which is preliminary data.</text>
</comment>
<keyword evidence="2" id="KW-0472">Membrane</keyword>
<keyword evidence="1" id="KW-0175">Coiled coil</keyword>